<dbReference type="EMBL" id="CP049055">
    <property type="protein sequence ID" value="QII10260.1"/>
    <property type="molecule type" value="Genomic_DNA"/>
</dbReference>
<evidence type="ECO:0000313" key="1">
    <source>
        <dbReference type="EMBL" id="CAJ72372.1"/>
    </source>
</evidence>
<gene>
    <name evidence="2" type="ORF">KsCSTR_08800</name>
    <name evidence="1" type="ORF">kustd1627</name>
</gene>
<organism evidence="1">
    <name type="scientific">Kuenenia stuttgartiensis</name>
    <dbReference type="NCBI Taxonomy" id="174633"/>
    <lineage>
        <taxon>Bacteria</taxon>
        <taxon>Pseudomonadati</taxon>
        <taxon>Planctomycetota</taxon>
        <taxon>Candidatus Brocadiia</taxon>
        <taxon>Candidatus Brocadiales</taxon>
        <taxon>Candidatus Brocadiaceae</taxon>
        <taxon>Candidatus Kuenenia</taxon>
    </lineage>
</organism>
<dbReference type="Proteomes" id="UP000501926">
    <property type="component" value="Chromosome"/>
</dbReference>
<reference evidence="1" key="1">
    <citation type="journal article" date="2006" name="Nature">
        <title>Deciphering the evolution and metabolism of an anammox bacterium from a community genome.</title>
        <authorList>
            <person name="Strous M."/>
            <person name="Pelletier E."/>
            <person name="Mangenot S."/>
            <person name="Rattei T."/>
            <person name="Lehner A."/>
            <person name="Taylor M.W."/>
            <person name="Horn M."/>
            <person name="Daims H."/>
            <person name="Bartol-Mavel D."/>
            <person name="Wincker P."/>
            <person name="Barbe V."/>
            <person name="Fonknechten N."/>
            <person name="Vallenet D."/>
            <person name="Segurens B."/>
            <person name="Schenowitz-Truong C."/>
            <person name="Medigue C."/>
            <person name="Collingro A."/>
            <person name="Snel B."/>
            <person name="Dutilh B.E."/>
            <person name="OpDenCamp H.J.M."/>
            <person name="vanDerDrift C."/>
            <person name="Cirpus I."/>
            <person name="vanDePas-Schoonen K.T."/>
            <person name="Harhangi H.R."/>
            <person name="vanNiftrik L."/>
            <person name="Schmid M."/>
            <person name="Keltjens J."/>
            <person name="vanDeVossenberg J."/>
            <person name="Kartal B."/>
            <person name="Meier H."/>
            <person name="Frishman D."/>
            <person name="Huynen M.A."/>
            <person name="Mewes H."/>
            <person name="Weissenbach J."/>
            <person name="Jetten M.S.M."/>
            <person name="Wagner M."/>
            <person name="LePaslier D."/>
        </authorList>
    </citation>
    <scope>NUCLEOTIDE SEQUENCE</scope>
</reference>
<evidence type="ECO:0000313" key="2">
    <source>
        <dbReference type="EMBL" id="QII10260.1"/>
    </source>
</evidence>
<dbReference type="AlphaFoldDB" id="Q1PZ60"/>
<sequence length="43" mass="4922">MQKQAVNSERLVHPFFLNESICSGINGKKQHVIKNIYTGSLYQ</sequence>
<evidence type="ECO:0000313" key="3">
    <source>
        <dbReference type="Proteomes" id="UP000501926"/>
    </source>
</evidence>
<dbReference type="EMBL" id="CT573072">
    <property type="protein sequence ID" value="CAJ72372.1"/>
    <property type="molecule type" value="Genomic_DNA"/>
</dbReference>
<reference evidence="2 3" key="3">
    <citation type="submission" date="2020-02" db="EMBL/GenBank/DDBJ databases">
        <title>Newly sequenced genome of strain CSTR1 showed variability in Candidatus Kuenenia stuttgartiensis genomes.</title>
        <authorList>
            <person name="Ding C."/>
            <person name="Adrian L."/>
        </authorList>
    </citation>
    <scope>NUCLEOTIDE SEQUENCE [LARGE SCALE GENOMIC DNA]</scope>
    <source>
        <strain evidence="2 3">CSTR1</strain>
    </source>
</reference>
<proteinExistence type="predicted"/>
<reference evidence="1" key="2">
    <citation type="submission" date="2006-01" db="EMBL/GenBank/DDBJ databases">
        <authorList>
            <person name="Genoscope"/>
        </authorList>
    </citation>
    <scope>NUCLEOTIDE SEQUENCE</scope>
</reference>
<accession>Q1PZ60</accession>
<protein>
    <submittedName>
        <fullName evidence="1">Uncharacterized protein</fullName>
    </submittedName>
</protein>
<name>Q1PZ60_KUEST</name>